<name>A0AAD0QXP2_PSEDL</name>
<evidence type="ECO:0000256" key="2">
    <source>
        <dbReference type="ARBA" id="ARBA00022553"/>
    </source>
</evidence>
<dbReference type="GO" id="GO:0010181">
    <property type="term" value="F:FMN binding"/>
    <property type="evidence" value="ECO:0007669"/>
    <property type="project" value="InterPro"/>
</dbReference>
<evidence type="ECO:0000256" key="3">
    <source>
        <dbReference type="ARBA" id="ARBA00022630"/>
    </source>
</evidence>
<gene>
    <name evidence="6" type="primary">rnfG</name>
    <name evidence="8" type="ORF">DVB73_10365</name>
</gene>
<keyword evidence="1 6" id="KW-0813">Transport</keyword>
<keyword evidence="4 6" id="KW-0288">FMN</keyword>
<sequence>MTSRIGPVALLLVVAGLSVTATLAWRQWTRAAVVEAEQRLQAHQFLAVLPAQRYDNQPLATPLQLTAEQPTHSRITAAYRATLATIPTAVVLVSQVQGYAGPIHLVIAINPDGRLIGTQVIEQRESPGLGARISDPQLNWLGQFANHRLEDRWALKRDQGDFDQLAGATVTSRAVITAQQEALVYFDQHRSLWLGSAAHE</sequence>
<dbReference type="GO" id="GO:0005886">
    <property type="term" value="C:plasma membrane"/>
    <property type="evidence" value="ECO:0007669"/>
    <property type="project" value="UniProtKB-SubCell"/>
</dbReference>
<keyword evidence="6" id="KW-0997">Cell inner membrane</keyword>
<evidence type="ECO:0000256" key="6">
    <source>
        <dbReference type="HAMAP-Rule" id="MF_00479"/>
    </source>
</evidence>
<dbReference type="Proteomes" id="UP000256503">
    <property type="component" value="Chromosome"/>
</dbReference>
<dbReference type="EC" id="7.-.-.-" evidence="6"/>
<dbReference type="EMBL" id="CP031146">
    <property type="protein sequence ID" value="AXM96154.1"/>
    <property type="molecule type" value="Genomic_DNA"/>
</dbReference>
<keyword evidence="2 6" id="KW-0597">Phosphoprotein</keyword>
<dbReference type="HAMAP" id="MF_00479">
    <property type="entry name" value="RsxG_RnfG"/>
    <property type="match status" value="1"/>
</dbReference>
<dbReference type="GO" id="GO:0009055">
    <property type="term" value="F:electron transfer activity"/>
    <property type="evidence" value="ECO:0007669"/>
    <property type="project" value="InterPro"/>
</dbReference>
<keyword evidence="6" id="KW-0472">Membrane</keyword>
<dbReference type="Pfam" id="PF04205">
    <property type="entry name" value="FMN_bind"/>
    <property type="match status" value="1"/>
</dbReference>
<organism evidence="8 9">
    <name type="scientific">Pseudomonas plecoglossicida</name>
    <dbReference type="NCBI Taxonomy" id="70775"/>
    <lineage>
        <taxon>Bacteria</taxon>
        <taxon>Pseudomonadati</taxon>
        <taxon>Pseudomonadota</taxon>
        <taxon>Gammaproteobacteria</taxon>
        <taxon>Pseudomonadales</taxon>
        <taxon>Pseudomonadaceae</taxon>
        <taxon>Pseudomonas</taxon>
    </lineage>
</organism>
<keyword evidence="6" id="KW-1278">Translocase</keyword>
<comment type="function">
    <text evidence="6">Part of a membrane-bound complex that couples electron transfer with translocation of ions across the membrane.</text>
</comment>
<dbReference type="PANTHER" id="PTHR36118">
    <property type="entry name" value="ION-TRANSLOCATING OXIDOREDUCTASE COMPLEX SUBUNIT G"/>
    <property type="match status" value="1"/>
</dbReference>
<evidence type="ECO:0000256" key="1">
    <source>
        <dbReference type="ARBA" id="ARBA00022448"/>
    </source>
</evidence>
<comment type="subunit">
    <text evidence="6">The complex is composed of six subunits: RnfA, RnfB, RnfC, RnfD, RnfE and RnfG.</text>
</comment>
<dbReference type="InterPro" id="IPR010209">
    <property type="entry name" value="Ion_transpt_RnfG/RsxG"/>
</dbReference>
<keyword evidence="6" id="KW-1133">Transmembrane helix</keyword>
<dbReference type="NCBIfam" id="TIGR01947">
    <property type="entry name" value="rnfG"/>
    <property type="match status" value="1"/>
</dbReference>
<feature type="domain" description="FMN-binding" evidence="7">
    <location>
        <begin position="98"/>
        <end position="186"/>
    </location>
</feature>
<evidence type="ECO:0000259" key="7">
    <source>
        <dbReference type="SMART" id="SM00900"/>
    </source>
</evidence>
<evidence type="ECO:0000313" key="9">
    <source>
        <dbReference type="Proteomes" id="UP000256503"/>
    </source>
</evidence>
<dbReference type="GeneID" id="49613820"/>
<keyword evidence="6" id="KW-0812">Transmembrane</keyword>
<dbReference type="RefSeq" id="WP_016395696.1">
    <property type="nucleotide sequence ID" value="NZ_BSOM01000048.1"/>
</dbReference>
<dbReference type="GO" id="GO:0022900">
    <property type="term" value="P:electron transport chain"/>
    <property type="evidence" value="ECO:0007669"/>
    <property type="project" value="UniProtKB-UniRule"/>
</dbReference>
<accession>A0AAD0QXP2</accession>
<comment type="cofactor">
    <cofactor evidence="6">
        <name>FMN</name>
        <dbReference type="ChEBI" id="CHEBI:58210"/>
    </cofactor>
</comment>
<dbReference type="PIRSF" id="PIRSF006091">
    <property type="entry name" value="E_trnsport_RnfG"/>
    <property type="match status" value="1"/>
</dbReference>
<comment type="subcellular location">
    <subcellularLocation>
        <location evidence="6">Cell inner membrane</location>
        <topology evidence="6">Single-pass membrane protein</topology>
    </subcellularLocation>
</comment>
<keyword evidence="6" id="KW-1003">Cell membrane</keyword>
<proteinExistence type="inferred from homology"/>
<keyword evidence="5 6" id="KW-0249">Electron transport</keyword>
<dbReference type="PANTHER" id="PTHR36118:SF1">
    <property type="entry name" value="ION-TRANSLOCATING OXIDOREDUCTASE COMPLEX SUBUNIT G"/>
    <property type="match status" value="1"/>
</dbReference>
<dbReference type="SMART" id="SM00900">
    <property type="entry name" value="FMN_bind"/>
    <property type="match status" value="1"/>
</dbReference>
<feature type="modified residue" description="FMN phosphoryl threonine" evidence="6">
    <location>
        <position position="169"/>
    </location>
</feature>
<evidence type="ECO:0000256" key="4">
    <source>
        <dbReference type="ARBA" id="ARBA00022643"/>
    </source>
</evidence>
<evidence type="ECO:0000313" key="8">
    <source>
        <dbReference type="EMBL" id="AXM96154.1"/>
    </source>
</evidence>
<keyword evidence="3 6" id="KW-0285">Flavoprotein</keyword>
<evidence type="ECO:0000256" key="5">
    <source>
        <dbReference type="ARBA" id="ARBA00022982"/>
    </source>
</evidence>
<dbReference type="AlphaFoldDB" id="A0AAD0QXP2"/>
<protein>
    <recommendedName>
        <fullName evidence="6">Ion-translocating oxidoreductase complex subunit G</fullName>
        <ecNumber evidence="6">7.-.-.-</ecNumber>
    </recommendedName>
    <alternativeName>
        <fullName evidence="6">Rnf electron transport complex subunit G</fullName>
    </alternativeName>
</protein>
<comment type="similarity">
    <text evidence="6">Belongs to the RnfG family.</text>
</comment>
<dbReference type="InterPro" id="IPR007329">
    <property type="entry name" value="FMN-bd"/>
</dbReference>
<reference evidence="8 9" key="1">
    <citation type="submission" date="2018-07" db="EMBL/GenBank/DDBJ databases">
        <title>Complete genome sequence of a Pseudomonas plecoglossicida strain pathogenic to the marine fish, Larimichthys crocea.</title>
        <authorList>
            <person name="Tao Z."/>
        </authorList>
    </citation>
    <scope>NUCLEOTIDE SEQUENCE [LARGE SCALE GENOMIC DNA]</scope>
    <source>
        <strain evidence="8 9">XSDHY-P</strain>
    </source>
</reference>